<dbReference type="GO" id="GO:0051666">
    <property type="term" value="P:actin cortical patch localization"/>
    <property type="evidence" value="ECO:0007669"/>
    <property type="project" value="InterPro"/>
</dbReference>
<dbReference type="Gene3D" id="1.20.1270.60">
    <property type="entry name" value="Arfaptin homology (AH) domain/BAR domain"/>
    <property type="match status" value="1"/>
</dbReference>
<gene>
    <name evidence="6" type="ORF">M407DRAFT_246046</name>
</gene>
<dbReference type="PRINTS" id="PR00452">
    <property type="entry name" value="SH3DOMAIN"/>
</dbReference>
<dbReference type="HOGENOM" id="CLU_025518_1_0_1"/>
<dbReference type="InterPro" id="IPR036028">
    <property type="entry name" value="SH3-like_dom_sf"/>
</dbReference>
<dbReference type="GO" id="GO:0031097">
    <property type="term" value="C:medial cortex"/>
    <property type="evidence" value="ECO:0007669"/>
    <property type="project" value="TreeGrafter"/>
</dbReference>
<keyword evidence="7" id="KW-1185">Reference proteome</keyword>
<dbReference type="PANTHER" id="PTHR47174:SF1">
    <property type="entry name" value="REDUCED VIABILITY UPON STARVATION PROTEIN 167"/>
    <property type="match status" value="1"/>
</dbReference>
<evidence type="ECO:0008006" key="8">
    <source>
        <dbReference type="Google" id="ProtNLM"/>
    </source>
</evidence>
<reference evidence="7" key="2">
    <citation type="submission" date="2015-01" db="EMBL/GenBank/DDBJ databases">
        <title>Evolutionary Origins and Diversification of the Mycorrhizal Mutualists.</title>
        <authorList>
            <consortium name="DOE Joint Genome Institute"/>
            <consortium name="Mycorrhizal Genomics Consortium"/>
            <person name="Kohler A."/>
            <person name="Kuo A."/>
            <person name="Nagy L.G."/>
            <person name="Floudas D."/>
            <person name="Copeland A."/>
            <person name="Barry K.W."/>
            <person name="Cichocki N."/>
            <person name="Veneault-Fourrey C."/>
            <person name="LaButti K."/>
            <person name="Lindquist E.A."/>
            <person name="Lipzen A."/>
            <person name="Lundell T."/>
            <person name="Morin E."/>
            <person name="Murat C."/>
            <person name="Riley R."/>
            <person name="Ohm R."/>
            <person name="Sun H."/>
            <person name="Tunlid A."/>
            <person name="Henrissat B."/>
            <person name="Grigoriev I.V."/>
            <person name="Hibbett D.S."/>
            <person name="Martin F."/>
        </authorList>
    </citation>
    <scope>NUCLEOTIDE SEQUENCE [LARGE SCALE GENOMIC DNA]</scope>
    <source>
        <strain evidence="7">MUT 4182</strain>
    </source>
</reference>
<dbReference type="SMART" id="SM00326">
    <property type="entry name" value="SH3"/>
    <property type="match status" value="1"/>
</dbReference>
<dbReference type="Pfam" id="PF00018">
    <property type="entry name" value="SH3_1"/>
    <property type="match status" value="1"/>
</dbReference>
<dbReference type="PROSITE" id="PS50002">
    <property type="entry name" value="SH3"/>
    <property type="match status" value="1"/>
</dbReference>
<dbReference type="InterPro" id="IPR001452">
    <property type="entry name" value="SH3_domain"/>
</dbReference>
<evidence type="ECO:0000259" key="4">
    <source>
        <dbReference type="PROSITE" id="PS50002"/>
    </source>
</evidence>
<evidence type="ECO:0000259" key="5">
    <source>
        <dbReference type="PROSITE" id="PS51021"/>
    </source>
</evidence>
<feature type="domain" description="BAR" evidence="5">
    <location>
        <begin position="15"/>
        <end position="268"/>
    </location>
</feature>
<proteinExistence type="predicted"/>
<dbReference type="GO" id="GO:0043332">
    <property type="term" value="C:mating projection tip"/>
    <property type="evidence" value="ECO:0007669"/>
    <property type="project" value="TreeGrafter"/>
</dbReference>
<name>A0A0C3Q767_9AGAM</name>
<dbReference type="GO" id="GO:0030479">
    <property type="term" value="C:actin cortical patch"/>
    <property type="evidence" value="ECO:0007669"/>
    <property type="project" value="TreeGrafter"/>
</dbReference>
<sequence length="460" mass="50379">MKGLTKAIMRTPHLMTTKVGMAKKSNDPEFDEYTRHFTAMEAASEALLKDAKAFSEAVGSLLTSGHQSSVHFANIFHPGSNEYNLESKHPDAANTIRNVDQYQTEMEELRLSLSPELELIETRIIGPVKELQGVMKLIRKNITKRDHKLVDYDRFNNSLIKLREKKEKTLADEKNLFKLEQDFEQATSEYEMFNNALKTDLPRYMQLAAQFIDPLFHSFYYMQLNISYLMLEKLNYFCEKKYDTAGTTQDVVNAYEQRRGDAREQVEALGIAKRYVSTAKSLQASRSTSGGLSPGGSLSRATSSASTLRTSPTSYAPPSRATTVSSAASKFGSLASKKAPPPPPPGASLSANAAAPPPPYSPAGAGATPSLARSVSATSGVGIKKAPPPPPPVKPKPAPAPKPVIYVTALYDFDAQAEGDLSFRAGDRIEIVQRSESTDDWWTGKVNGQQGVFPGNYVQA</sequence>
<dbReference type="STRING" id="1051891.A0A0C3Q767"/>
<dbReference type="InterPro" id="IPR027267">
    <property type="entry name" value="AH/BAR_dom_sf"/>
</dbReference>
<dbReference type="GO" id="GO:0008289">
    <property type="term" value="F:lipid binding"/>
    <property type="evidence" value="ECO:0007669"/>
    <property type="project" value="TreeGrafter"/>
</dbReference>
<protein>
    <recommendedName>
        <fullName evidence="8">BAR domain-containing protein</fullName>
    </recommendedName>
</protein>
<dbReference type="SMART" id="SM00721">
    <property type="entry name" value="BAR"/>
    <property type="match status" value="1"/>
</dbReference>
<dbReference type="InterPro" id="IPR046982">
    <property type="entry name" value="BIN3/RVS161-like"/>
</dbReference>
<evidence type="ECO:0000256" key="3">
    <source>
        <dbReference type="SAM" id="MobiDB-lite"/>
    </source>
</evidence>
<dbReference type="GO" id="GO:0006897">
    <property type="term" value="P:endocytosis"/>
    <property type="evidence" value="ECO:0007669"/>
    <property type="project" value="InterPro"/>
</dbReference>
<dbReference type="GO" id="GO:0097320">
    <property type="term" value="P:plasma membrane tubulation"/>
    <property type="evidence" value="ECO:0007669"/>
    <property type="project" value="TreeGrafter"/>
</dbReference>
<dbReference type="PANTHER" id="PTHR47174">
    <property type="entry name" value="BRIDGING INTEGRATOR 3"/>
    <property type="match status" value="1"/>
</dbReference>
<dbReference type="FunFam" id="2.30.30.40:FF:000189">
    <property type="entry name" value="BAR adaptor protein RVS167"/>
    <property type="match status" value="1"/>
</dbReference>
<dbReference type="SUPFAM" id="SSF103657">
    <property type="entry name" value="BAR/IMD domain-like"/>
    <property type="match status" value="1"/>
</dbReference>
<dbReference type="CDD" id="cd07599">
    <property type="entry name" value="BAR_Rvs167p"/>
    <property type="match status" value="1"/>
</dbReference>
<dbReference type="GO" id="GO:1990528">
    <property type="term" value="C:Rvs161p-Rvs167p complex"/>
    <property type="evidence" value="ECO:0007669"/>
    <property type="project" value="TreeGrafter"/>
</dbReference>
<evidence type="ECO:0000313" key="7">
    <source>
        <dbReference type="Proteomes" id="UP000054248"/>
    </source>
</evidence>
<dbReference type="OrthoDB" id="2159336at2759"/>
<evidence type="ECO:0000256" key="1">
    <source>
        <dbReference type="ARBA" id="ARBA00022443"/>
    </source>
</evidence>
<dbReference type="AlphaFoldDB" id="A0A0C3Q767"/>
<dbReference type="PROSITE" id="PS51021">
    <property type="entry name" value="BAR"/>
    <property type="match status" value="1"/>
</dbReference>
<dbReference type="Gene3D" id="2.30.30.40">
    <property type="entry name" value="SH3 Domains"/>
    <property type="match status" value="1"/>
</dbReference>
<feature type="compositionally biased region" description="Pro residues" evidence="3">
    <location>
        <begin position="386"/>
        <end position="399"/>
    </location>
</feature>
<dbReference type="EMBL" id="KN823201">
    <property type="protein sequence ID" value="KIO19811.1"/>
    <property type="molecule type" value="Genomic_DNA"/>
</dbReference>
<dbReference type="InterPro" id="IPR004148">
    <property type="entry name" value="BAR_dom"/>
</dbReference>
<keyword evidence="1 2" id="KW-0728">SH3 domain</keyword>
<feature type="region of interest" description="Disordered" evidence="3">
    <location>
        <begin position="283"/>
        <end position="399"/>
    </location>
</feature>
<dbReference type="Proteomes" id="UP000054248">
    <property type="component" value="Unassembled WGS sequence"/>
</dbReference>
<feature type="compositionally biased region" description="Low complexity" evidence="3">
    <location>
        <begin position="285"/>
        <end position="314"/>
    </location>
</feature>
<accession>A0A0C3Q767</accession>
<reference evidence="6 7" key="1">
    <citation type="submission" date="2014-04" db="EMBL/GenBank/DDBJ databases">
        <authorList>
            <consortium name="DOE Joint Genome Institute"/>
            <person name="Kuo A."/>
            <person name="Girlanda M."/>
            <person name="Perotto S."/>
            <person name="Kohler A."/>
            <person name="Nagy L.G."/>
            <person name="Floudas D."/>
            <person name="Copeland A."/>
            <person name="Barry K.W."/>
            <person name="Cichocki N."/>
            <person name="Veneault-Fourrey C."/>
            <person name="LaButti K."/>
            <person name="Lindquist E.A."/>
            <person name="Lipzen A."/>
            <person name="Lundell T."/>
            <person name="Morin E."/>
            <person name="Murat C."/>
            <person name="Sun H."/>
            <person name="Tunlid A."/>
            <person name="Henrissat B."/>
            <person name="Grigoriev I.V."/>
            <person name="Hibbett D.S."/>
            <person name="Martin F."/>
            <person name="Nordberg H.P."/>
            <person name="Cantor M.N."/>
            <person name="Hua S.X."/>
        </authorList>
    </citation>
    <scope>NUCLEOTIDE SEQUENCE [LARGE SCALE GENOMIC DNA]</scope>
    <source>
        <strain evidence="6 7">MUT 4182</strain>
    </source>
</reference>
<evidence type="ECO:0000313" key="6">
    <source>
        <dbReference type="EMBL" id="KIO19811.1"/>
    </source>
</evidence>
<evidence type="ECO:0000256" key="2">
    <source>
        <dbReference type="PROSITE-ProRule" id="PRU00192"/>
    </source>
</evidence>
<dbReference type="SUPFAM" id="SSF50044">
    <property type="entry name" value="SH3-domain"/>
    <property type="match status" value="1"/>
</dbReference>
<organism evidence="6 7">
    <name type="scientific">Tulasnella calospora MUT 4182</name>
    <dbReference type="NCBI Taxonomy" id="1051891"/>
    <lineage>
        <taxon>Eukaryota</taxon>
        <taxon>Fungi</taxon>
        <taxon>Dikarya</taxon>
        <taxon>Basidiomycota</taxon>
        <taxon>Agaricomycotina</taxon>
        <taxon>Agaricomycetes</taxon>
        <taxon>Cantharellales</taxon>
        <taxon>Tulasnellaceae</taxon>
        <taxon>Tulasnella</taxon>
    </lineage>
</organism>
<feature type="domain" description="SH3" evidence="4">
    <location>
        <begin position="402"/>
        <end position="460"/>
    </location>
</feature>
<dbReference type="Pfam" id="PF03114">
    <property type="entry name" value="BAR"/>
    <property type="match status" value="1"/>
</dbReference>